<organism evidence="2 3">
    <name type="scientific">Flavihumibacter fluminis</name>
    <dbReference type="NCBI Taxonomy" id="2909236"/>
    <lineage>
        <taxon>Bacteria</taxon>
        <taxon>Pseudomonadati</taxon>
        <taxon>Bacteroidota</taxon>
        <taxon>Chitinophagia</taxon>
        <taxon>Chitinophagales</taxon>
        <taxon>Chitinophagaceae</taxon>
        <taxon>Flavihumibacter</taxon>
    </lineage>
</organism>
<comment type="caution">
    <text evidence="2">The sequence shown here is derived from an EMBL/GenBank/DDBJ whole genome shotgun (WGS) entry which is preliminary data.</text>
</comment>
<feature type="transmembrane region" description="Helical" evidence="1">
    <location>
        <begin position="259"/>
        <end position="279"/>
    </location>
</feature>
<evidence type="ECO:0000256" key="1">
    <source>
        <dbReference type="SAM" id="Phobius"/>
    </source>
</evidence>
<evidence type="ECO:0000313" key="2">
    <source>
        <dbReference type="EMBL" id="MCF1714114.1"/>
    </source>
</evidence>
<dbReference type="Proteomes" id="UP001200145">
    <property type="component" value="Unassembled WGS sequence"/>
</dbReference>
<sequence length="352" mass="40307">MPKRLLSLDVMRGLIMILLAAESTSLYSRLDKAAAGTWLQRVTEQFFHHDWHGLRFWDLIQPGFMTMAGSAMFLSFYFKQQKGITWKDNLPHILSRCLKLFLFGTALHCVYSGKLVWELWNVLTQLAFTTLIAYLIIRKSYLFQLIVSFGLILLSEVLYRTVLVGEFNQPFVMGKNFGSYTDMLVMGKINSGGWVFVNFIPTSAHTIWGVLAGKLFVDQRFQAGQKLRYLVGSGTVLLLVGYAADLGGLSPIIKRICTGSFVLVSGGWILLFMAFLYWLTDIRQANRYAWIFSVVGMNAIFIYLFFETVGHQWLNGVVAIFVQQPVLASLVTLFILWYLCFFLYKKKVFFKL</sequence>
<name>A0ABS9BGZ2_9BACT</name>
<dbReference type="PANTHER" id="PTHR31061:SF24">
    <property type="entry name" value="LD22376P"/>
    <property type="match status" value="1"/>
</dbReference>
<dbReference type="PANTHER" id="PTHR31061">
    <property type="entry name" value="LD22376P"/>
    <property type="match status" value="1"/>
</dbReference>
<protein>
    <submittedName>
        <fullName evidence="2">DUF5009 domain-containing protein</fullName>
    </submittedName>
</protein>
<dbReference type="EMBL" id="JAKEVY010000001">
    <property type="protein sequence ID" value="MCF1714114.1"/>
    <property type="molecule type" value="Genomic_DNA"/>
</dbReference>
<feature type="transmembrane region" description="Helical" evidence="1">
    <location>
        <begin position="229"/>
        <end position="253"/>
    </location>
</feature>
<keyword evidence="1" id="KW-0812">Transmembrane</keyword>
<dbReference type="RefSeq" id="WP_234864641.1">
    <property type="nucleotide sequence ID" value="NZ_JAKEVY010000001.1"/>
</dbReference>
<keyword evidence="3" id="KW-1185">Reference proteome</keyword>
<keyword evidence="1" id="KW-1133">Transmembrane helix</keyword>
<proteinExistence type="predicted"/>
<evidence type="ECO:0000313" key="3">
    <source>
        <dbReference type="Proteomes" id="UP001200145"/>
    </source>
</evidence>
<accession>A0ABS9BGZ2</accession>
<feature type="transmembrane region" description="Helical" evidence="1">
    <location>
        <begin position="142"/>
        <end position="162"/>
    </location>
</feature>
<gene>
    <name evidence="2" type="ORF">L0U88_05695</name>
</gene>
<feature type="transmembrane region" description="Helical" evidence="1">
    <location>
        <begin position="326"/>
        <end position="344"/>
    </location>
</feature>
<reference evidence="2 3" key="1">
    <citation type="submission" date="2022-01" db="EMBL/GenBank/DDBJ databases">
        <title>Flavihumibacter sp. nov., isolated from sediment of a river.</title>
        <authorList>
            <person name="Liu H."/>
        </authorList>
    </citation>
    <scope>NUCLEOTIDE SEQUENCE [LARGE SCALE GENOMIC DNA]</scope>
    <source>
        <strain evidence="2 3">RY-1</strain>
    </source>
</reference>
<feature type="transmembrane region" description="Helical" evidence="1">
    <location>
        <begin position="59"/>
        <end position="78"/>
    </location>
</feature>
<feature type="transmembrane region" description="Helical" evidence="1">
    <location>
        <begin position="193"/>
        <end position="217"/>
    </location>
</feature>
<feature type="transmembrane region" description="Helical" evidence="1">
    <location>
        <begin position="288"/>
        <end position="306"/>
    </location>
</feature>
<keyword evidence="1" id="KW-0472">Membrane</keyword>